<comment type="caution">
    <text evidence="1">The sequence shown here is derived from an EMBL/GenBank/DDBJ whole genome shotgun (WGS) entry which is preliminary data.</text>
</comment>
<proteinExistence type="predicted"/>
<dbReference type="EMBL" id="JAKOGI010000454">
    <property type="protein sequence ID" value="KAJ8434760.1"/>
    <property type="molecule type" value="Genomic_DNA"/>
</dbReference>
<organism evidence="1 2">
    <name type="scientific">Carnegiea gigantea</name>
    <dbReference type="NCBI Taxonomy" id="171969"/>
    <lineage>
        <taxon>Eukaryota</taxon>
        <taxon>Viridiplantae</taxon>
        <taxon>Streptophyta</taxon>
        <taxon>Embryophyta</taxon>
        <taxon>Tracheophyta</taxon>
        <taxon>Spermatophyta</taxon>
        <taxon>Magnoliopsida</taxon>
        <taxon>eudicotyledons</taxon>
        <taxon>Gunneridae</taxon>
        <taxon>Pentapetalae</taxon>
        <taxon>Caryophyllales</taxon>
        <taxon>Cactineae</taxon>
        <taxon>Cactaceae</taxon>
        <taxon>Cactoideae</taxon>
        <taxon>Echinocereeae</taxon>
        <taxon>Carnegiea</taxon>
    </lineage>
</organism>
<sequence length="264" mass="30972">MTGTRLEWMPQPSRAEWNLTIGPHVDRALKMQRSKLFRHWRYKLKELHFVSKTKKPPEIDEVKWRLLMVDYWGNSKTKVLYATRSLTMHAISAKNKENRAQQKIKSFNGAIYIKNPQQAGPLHQPLIQRMDLSQMKRKSLPHTKGKYEDFHKLHADQIKEYGVDNLTVEEANIVVLKERPRCIRGLGAGPMHPKRTRNEDELQEPSSELQSQFTQQVDEIQQQSANHKATFNCKIQKMEVDALKREQESRDEIAKLKAKVIERQ</sequence>
<evidence type="ECO:0000313" key="2">
    <source>
        <dbReference type="Proteomes" id="UP001153076"/>
    </source>
</evidence>
<keyword evidence="2" id="KW-1185">Reference proteome</keyword>
<name>A0A9Q1QBG0_9CARY</name>
<reference evidence="1" key="1">
    <citation type="submission" date="2022-04" db="EMBL/GenBank/DDBJ databases">
        <title>Carnegiea gigantea Genome sequencing and assembly v2.</title>
        <authorList>
            <person name="Copetti D."/>
            <person name="Sanderson M.J."/>
            <person name="Burquez A."/>
            <person name="Wojciechowski M.F."/>
        </authorList>
    </citation>
    <scope>NUCLEOTIDE SEQUENCE</scope>
    <source>
        <strain evidence="1">SGP5-SGP5p</strain>
        <tissue evidence="1">Aerial part</tissue>
    </source>
</reference>
<dbReference type="Proteomes" id="UP001153076">
    <property type="component" value="Unassembled WGS sequence"/>
</dbReference>
<gene>
    <name evidence="1" type="ORF">Cgig2_019685</name>
</gene>
<evidence type="ECO:0000313" key="1">
    <source>
        <dbReference type="EMBL" id="KAJ8434760.1"/>
    </source>
</evidence>
<protein>
    <submittedName>
        <fullName evidence="1">Uncharacterized protein</fullName>
    </submittedName>
</protein>
<dbReference type="AlphaFoldDB" id="A0A9Q1QBG0"/>
<dbReference type="OrthoDB" id="1292058at2759"/>
<accession>A0A9Q1QBG0</accession>